<keyword evidence="3 6" id="KW-0812">Transmembrane</keyword>
<dbReference type="AlphaFoldDB" id="A0A0P9HAZ0"/>
<feature type="transmembrane region" description="Helical" evidence="6">
    <location>
        <begin position="98"/>
        <end position="116"/>
    </location>
</feature>
<keyword evidence="8" id="KW-1185">Reference proteome</keyword>
<feature type="non-terminal residue" evidence="7">
    <location>
        <position position="117"/>
    </location>
</feature>
<evidence type="ECO:0000313" key="7">
    <source>
        <dbReference type="EMBL" id="KPV51578.1"/>
    </source>
</evidence>
<sequence length="117" mass="11986">MATTVATRRTLIRADAMQRVLAFAALIVLFVVFSLASSNFLTFSNVIGILLATAVNGVLALGVTFVIISGGIDLSIGTVMTLAAVMTGVFITKWQMPIVIGVLGGLLTGAACGLING</sequence>
<name>A0A0P9HAZ0_9CHLR</name>
<keyword evidence="5 6" id="KW-0472">Membrane</keyword>
<evidence type="ECO:0000313" key="8">
    <source>
        <dbReference type="Proteomes" id="UP000050509"/>
    </source>
</evidence>
<dbReference type="GO" id="GO:0005886">
    <property type="term" value="C:plasma membrane"/>
    <property type="evidence" value="ECO:0007669"/>
    <property type="project" value="UniProtKB-SubCell"/>
</dbReference>
<dbReference type="PANTHER" id="PTHR32196">
    <property type="entry name" value="ABC TRANSPORTER PERMEASE PROTEIN YPHD-RELATED-RELATED"/>
    <property type="match status" value="1"/>
</dbReference>
<dbReference type="EMBL" id="LJCR01000857">
    <property type="protein sequence ID" value="KPV51578.1"/>
    <property type="molecule type" value="Genomic_DNA"/>
</dbReference>
<gene>
    <name evidence="7" type="ORF">SE17_20405</name>
</gene>
<evidence type="ECO:0000256" key="6">
    <source>
        <dbReference type="SAM" id="Phobius"/>
    </source>
</evidence>
<dbReference type="Proteomes" id="UP000050509">
    <property type="component" value="Unassembled WGS sequence"/>
</dbReference>
<keyword evidence="4 6" id="KW-1133">Transmembrane helix</keyword>
<accession>A0A0P9HAZ0</accession>
<feature type="transmembrane region" description="Helical" evidence="6">
    <location>
        <begin position="20"/>
        <end position="40"/>
    </location>
</feature>
<evidence type="ECO:0000256" key="2">
    <source>
        <dbReference type="ARBA" id="ARBA00022475"/>
    </source>
</evidence>
<dbReference type="Pfam" id="PF02653">
    <property type="entry name" value="BPD_transp_2"/>
    <property type="match status" value="1"/>
</dbReference>
<comment type="subcellular location">
    <subcellularLocation>
        <location evidence="1">Cell membrane</location>
        <topology evidence="1">Multi-pass membrane protein</topology>
    </subcellularLocation>
</comment>
<evidence type="ECO:0000256" key="3">
    <source>
        <dbReference type="ARBA" id="ARBA00022692"/>
    </source>
</evidence>
<evidence type="ECO:0000256" key="4">
    <source>
        <dbReference type="ARBA" id="ARBA00022989"/>
    </source>
</evidence>
<organism evidence="7 8">
    <name type="scientific">Kouleothrix aurantiaca</name>
    <dbReference type="NCBI Taxonomy" id="186479"/>
    <lineage>
        <taxon>Bacteria</taxon>
        <taxon>Bacillati</taxon>
        <taxon>Chloroflexota</taxon>
        <taxon>Chloroflexia</taxon>
        <taxon>Chloroflexales</taxon>
        <taxon>Roseiflexineae</taxon>
        <taxon>Roseiflexaceae</taxon>
        <taxon>Kouleothrix</taxon>
    </lineage>
</organism>
<protein>
    <submittedName>
        <fullName evidence="7">Ribose ABC transporter permease</fullName>
    </submittedName>
</protein>
<dbReference type="InterPro" id="IPR001851">
    <property type="entry name" value="ABC_transp_permease"/>
</dbReference>
<keyword evidence="2" id="KW-1003">Cell membrane</keyword>
<evidence type="ECO:0000256" key="1">
    <source>
        <dbReference type="ARBA" id="ARBA00004651"/>
    </source>
</evidence>
<reference evidence="7 8" key="1">
    <citation type="submission" date="2015-09" db="EMBL/GenBank/DDBJ databases">
        <title>Draft genome sequence of Kouleothrix aurantiaca JCM 19913.</title>
        <authorList>
            <person name="Hemp J."/>
        </authorList>
    </citation>
    <scope>NUCLEOTIDE SEQUENCE [LARGE SCALE GENOMIC DNA]</scope>
    <source>
        <strain evidence="7 8">COM-B</strain>
    </source>
</reference>
<feature type="transmembrane region" description="Helical" evidence="6">
    <location>
        <begin position="46"/>
        <end position="67"/>
    </location>
</feature>
<proteinExistence type="predicted"/>
<comment type="caution">
    <text evidence="7">The sequence shown here is derived from an EMBL/GenBank/DDBJ whole genome shotgun (WGS) entry which is preliminary data.</text>
</comment>
<dbReference type="GO" id="GO:0022857">
    <property type="term" value="F:transmembrane transporter activity"/>
    <property type="evidence" value="ECO:0007669"/>
    <property type="project" value="InterPro"/>
</dbReference>
<feature type="transmembrane region" description="Helical" evidence="6">
    <location>
        <begin position="74"/>
        <end position="92"/>
    </location>
</feature>
<evidence type="ECO:0000256" key="5">
    <source>
        <dbReference type="ARBA" id="ARBA00023136"/>
    </source>
</evidence>
<dbReference type="PANTHER" id="PTHR32196:SF72">
    <property type="entry name" value="RIBOSE IMPORT PERMEASE PROTEIN RBSC"/>
    <property type="match status" value="1"/>
</dbReference>